<keyword evidence="2" id="KW-1185">Reference proteome</keyword>
<accession>A0A1G4TLF4</accession>
<reference evidence="2" key="1">
    <citation type="submission" date="2016-10" db="EMBL/GenBank/DDBJ databases">
        <authorList>
            <person name="Varghese N."/>
            <person name="Submissions S."/>
        </authorList>
    </citation>
    <scope>NUCLEOTIDE SEQUENCE [LARGE SCALE GENOMIC DNA]</scope>
    <source>
        <strain evidence="2">CGMCC 1.3431</strain>
    </source>
</reference>
<sequence length="50" mass="5990">MYTFKVNFGDVKYYWMLADNRGLGEVQSDIVVLISLNFRTIFRRNVRDVE</sequence>
<evidence type="ECO:0000313" key="1">
    <source>
        <dbReference type="EMBL" id="SCW82132.1"/>
    </source>
</evidence>
<name>A0A1G4TLF4_9CAUL</name>
<dbReference type="EMBL" id="FMTS01000009">
    <property type="protein sequence ID" value="SCW82132.1"/>
    <property type="molecule type" value="Genomic_DNA"/>
</dbReference>
<protein>
    <submittedName>
        <fullName evidence="1">Uncharacterized protein</fullName>
    </submittedName>
</protein>
<dbReference type="AlphaFoldDB" id="A0A1G4TLF4"/>
<proteinExistence type="predicted"/>
<evidence type="ECO:0000313" key="2">
    <source>
        <dbReference type="Proteomes" id="UP000199150"/>
    </source>
</evidence>
<dbReference type="Proteomes" id="UP000199150">
    <property type="component" value="Unassembled WGS sequence"/>
</dbReference>
<organism evidence="1 2">
    <name type="scientific">Asticcacaulis taihuensis</name>
    <dbReference type="NCBI Taxonomy" id="260084"/>
    <lineage>
        <taxon>Bacteria</taxon>
        <taxon>Pseudomonadati</taxon>
        <taxon>Pseudomonadota</taxon>
        <taxon>Alphaproteobacteria</taxon>
        <taxon>Caulobacterales</taxon>
        <taxon>Caulobacteraceae</taxon>
        <taxon>Asticcacaulis</taxon>
    </lineage>
</organism>
<gene>
    <name evidence="1" type="ORF">SAMN02927928_3681</name>
</gene>